<feature type="active site" description="Nucleophile" evidence="9">
    <location>
        <position position="513"/>
    </location>
</feature>
<dbReference type="EMBL" id="JALJOR010000003">
    <property type="protein sequence ID" value="KAK9820619.1"/>
    <property type="molecule type" value="Genomic_DNA"/>
</dbReference>
<dbReference type="PROSITE" id="PS01153">
    <property type="entry name" value="NOL1_NOP2_SUN"/>
    <property type="match status" value="1"/>
</dbReference>
<evidence type="ECO:0000256" key="1">
    <source>
        <dbReference type="ARBA" id="ARBA00004604"/>
    </source>
</evidence>
<evidence type="ECO:0000256" key="8">
    <source>
        <dbReference type="ARBA" id="ARBA00023242"/>
    </source>
</evidence>
<dbReference type="Gene3D" id="3.30.70.1170">
    <property type="entry name" value="Sun protein, domain 3"/>
    <property type="match status" value="1"/>
</dbReference>
<evidence type="ECO:0000259" key="11">
    <source>
        <dbReference type="PROSITE" id="PS51686"/>
    </source>
</evidence>
<dbReference type="GO" id="GO:0003723">
    <property type="term" value="F:RNA binding"/>
    <property type="evidence" value="ECO:0007669"/>
    <property type="project" value="UniProtKB-UniRule"/>
</dbReference>
<dbReference type="AlphaFoldDB" id="A0AAW1QGT0"/>
<dbReference type="InterPro" id="IPR011023">
    <property type="entry name" value="Nop2p"/>
</dbReference>
<proteinExistence type="inferred from homology"/>
<keyword evidence="5 9" id="KW-0808">Transferase</keyword>
<feature type="compositionally biased region" description="Basic residues" evidence="10">
    <location>
        <begin position="657"/>
        <end position="668"/>
    </location>
</feature>
<dbReference type="Gene3D" id="3.40.50.150">
    <property type="entry name" value="Vaccinia Virus protein VP39"/>
    <property type="match status" value="1"/>
</dbReference>
<evidence type="ECO:0000256" key="4">
    <source>
        <dbReference type="ARBA" id="ARBA00022603"/>
    </source>
</evidence>
<dbReference type="PRINTS" id="PR02008">
    <property type="entry name" value="RCMTFAMILY"/>
</dbReference>
<evidence type="ECO:0000256" key="6">
    <source>
        <dbReference type="ARBA" id="ARBA00022691"/>
    </source>
</evidence>
<feature type="compositionally biased region" description="Low complexity" evidence="10">
    <location>
        <begin position="713"/>
        <end position="748"/>
    </location>
</feature>
<feature type="region of interest" description="Disordered" evidence="10">
    <location>
        <begin position="588"/>
        <end position="817"/>
    </location>
</feature>
<keyword evidence="8" id="KW-0539">Nucleus</keyword>
<dbReference type="PANTHER" id="PTHR22807">
    <property type="entry name" value="NOP2 YEAST -RELATED NOL1/NOP2/FMU SUN DOMAIN-CONTAINING"/>
    <property type="match status" value="1"/>
</dbReference>
<sequence>MAKLQAKARKPAGNFVGQKQQINRKRKEPEEDSDSEGLQTVDDDIQIRRQPQTAVKSRARPAGFTDQNKKWLKPKASPLSDGGDDEALDASSTDADEEEDAEAKVNGQAALFSEDEDDDDDEMLDDEFDLDAADGLVQSDDEGSDEDGSQGSEDKSDAGSEEEEEPDEEDQLLEIEKKARALDKSRAKQEKAAAAEAQTMADMETNIEDGERYVLPSGHEIEAAGFAPDLAAVKLRIKEVSRVLENFKVLRDPEKPRSQYMAQLKRDLATYYGYNDFMLDTLLSMFSVAEALELIEACEVRRPITLRTNTLKTRRRELAGTLINRGVNLDPIGKWSKVGLVVYESNVPIGATPEYMAGHYMLQGASSFLPVMALAPQEGEQIVDMAAAPGGKTTYIAALMRNTGMVFANEINAQRLKSIQGNLQRMGVTNTVVCNYDGRELPKVLGEKSVDRVLLDAPCSGTGVISKDPSVKSNKSQQEIWKCAFLQKALLLAAIDLVDANSKTGGYIVYSTCSMMVEENENVINYALRKRDVKVVPCGLDFGRPGFTKYREFRFHPSVEHSRRFYPHAHNLDGFFVCKLNKLSNAKKESTETDAPEDDAEPADTATEAEARSGAAGAAPGSDAEEAEGAAASGPPEVGSRGKGKKLKLSEEERLALRKARQRKKRAPPKGSTFTHRKPATADSAEPGKKKEPGIVKKARQELVEARAKQAELAKQAAAQQGQQGQAQPAKLLPTAPSKPPKAASKTTGKTPAKPRGKPQQQQQQEALAGTPGQPVAQAGGAATSAAKTPKTAKAAKPTTSPAMTRQRTAKKLKPAP</sequence>
<accession>A0AAW1QGT0</accession>
<dbReference type="InterPro" id="IPR023273">
    <property type="entry name" value="RCMT_NOP2"/>
</dbReference>
<evidence type="ECO:0000313" key="12">
    <source>
        <dbReference type="EMBL" id="KAK9820619.1"/>
    </source>
</evidence>
<dbReference type="PROSITE" id="PS51686">
    <property type="entry name" value="SAM_MT_RSMB_NOP"/>
    <property type="match status" value="1"/>
</dbReference>
<evidence type="ECO:0000256" key="9">
    <source>
        <dbReference type="PROSITE-ProRule" id="PRU01023"/>
    </source>
</evidence>
<dbReference type="InterPro" id="IPR049560">
    <property type="entry name" value="MeTrfase_RsmB-F_NOP2_cat"/>
</dbReference>
<evidence type="ECO:0000256" key="10">
    <source>
        <dbReference type="SAM" id="MobiDB-lite"/>
    </source>
</evidence>
<comment type="similarity">
    <text evidence="2 9">Belongs to the class I-like SAM-binding methyltransferase superfamily. RsmB/NOP family.</text>
</comment>
<feature type="compositionally biased region" description="Low complexity" evidence="10">
    <location>
        <begin position="629"/>
        <end position="639"/>
    </location>
</feature>
<feature type="binding site" evidence="9">
    <location>
        <position position="410"/>
    </location>
    <ligand>
        <name>S-adenosyl-L-methionine</name>
        <dbReference type="ChEBI" id="CHEBI:59789"/>
    </ligand>
</feature>
<feature type="compositionally biased region" description="Acidic residues" evidence="10">
    <location>
        <begin position="139"/>
        <end position="148"/>
    </location>
</feature>
<evidence type="ECO:0000256" key="5">
    <source>
        <dbReference type="ARBA" id="ARBA00022679"/>
    </source>
</evidence>
<protein>
    <recommendedName>
        <fullName evidence="11">SAM-dependent MTase RsmB/NOP-type domain-containing protein</fullName>
    </recommendedName>
</protein>
<feature type="compositionally biased region" description="Low complexity" evidence="10">
    <location>
        <begin position="603"/>
        <end position="622"/>
    </location>
</feature>
<feature type="binding site" evidence="9">
    <location>
        <begin position="386"/>
        <end position="392"/>
    </location>
    <ligand>
        <name>S-adenosyl-L-methionine</name>
        <dbReference type="ChEBI" id="CHEBI:59789"/>
    </ligand>
</feature>
<keyword evidence="3" id="KW-0690">Ribosome biogenesis</keyword>
<dbReference type="NCBIfam" id="TIGR00446">
    <property type="entry name" value="nop2p"/>
    <property type="match status" value="1"/>
</dbReference>
<dbReference type="GO" id="GO:0070475">
    <property type="term" value="P:rRNA base methylation"/>
    <property type="evidence" value="ECO:0007669"/>
    <property type="project" value="TreeGrafter"/>
</dbReference>
<keyword evidence="7 9" id="KW-0694">RNA-binding</keyword>
<organism evidence="12 13">
    <name type="scientific">[Myrmecia] bisecta</name>
    <dbReference type="NCBI Taxonomy" id="41462"/>
    <lineage>
        <taxon>Eukaryota</taxon>
        <taxon>Viridiplantae</taxon>
        <taxon>Chlorophyta</taxon>
        <taxon>core chlorophytes</taxon>
        <taxon>Trebouxiophyceae</taxon>
        <taxon>Trebouxiales</taxon>
        <taxon>Trebouxiaceae</taxon>
        <taxon>Myrmecia</taxon>
    </lineage>
</organism>
<dbReference type="InterPro" id="IPR018314">
    <property type="entry name" value="RsmB/NOL1/NOP2-like_CS"/>
</dbReference>
<dbReference type="GO" id="GO:0005730">
    <property type="term" value="C:nucleolus"/>
    <property type="evidence" value="ECO:0007669"/>
    <property type="project" value="UniProtKB-SubCell"/>
</dbReference>
<evidence type="ECO:0000256" key="2">
    <source>
        <dbReference type="ARBA" id="ARBA00007494"/>
    </source>
</evidence>
<evidence type="ECO:0000256" key="7">
    <source>
        <dbReference type="ARBA" id="ARBA00022884"/>
    </source>
</evidence>
<feature type="binding site" evidence="9">
    <location>
        <position position="437"/>
    </location>
    <ligand>
        <name>S-adenosyl-L-methionine</name>
        <dbReference type="ChEBI" id="CHEBI:59789"/>
    </ligand>
</feature>
<keyword evidence="4 9" id="KW-0489">Methyltransferase</keyword>
<feature type="compositionally biased region" description="Acidic residues" evidence="10">
    <location>
        <begin position="592"/>
        <end position="602"/>
    </location>
</feature>
<feature type="compositionally biased region" description="Acidic residues" evidence="10">
    <location>
        <begin position="159"/>
        <end position="171"/>
    </location>
</feature>
<feature type="compositionally biased region" description="Acidic residues" evidence="10">
    <location>
        <begin position="113"/>
        <end position="132"/>
    </location>
</feature>
<feature type="domain" description="SAM-dependent MTase RsmB/NOP-type" evidence="11">
    <location>
        <begin position="294"/>
        <end position="583"/>
    </location>
</feature>
<evidence type="ECO:0000313" key="13">
    <source>
        <dbReference type="Proteomes" id="UP001489004"/>
    </source>
</evidence>
<dbReference type="PRINTS" id="PR02012">
    <property type="entry name" value="RCMTNOP2"/>
</dbReference>
<feature type="binding site" evidence="9">
    <location>
        <position position="456"/>
    </location>
    <ligand>
        <name>S-adenosyl-L-methionine</name>
        <dbReference type="ChEBI" id="CHEBI:59789"/>
    </ligand>
</feature>
<comment type="subcellular location">
    <subcellularLocation>
        <location evidence="1">Nucleus</location>
        <location evidence="1">Nucleolus</location>
    </subcellularLocation>
</comment>
<keyword evidence="6 9" id="KW-0949">S-adenosyl-L-methionine</keyword>
<gene>
    <name evidence="12" type="ORF">WJX72_012348</name>
</gene>
<dbReference type="Pfam" id="PF01189">
    <property type="entry name" value="Methyltr_RsmB-F"/>
    <property type="match status" value="1"/>
</dbReference>
<evidence type="ECO:0000256" key="3">
    <source>
        <dbReference type="ARBA" id="ARBA00022517"/>
    </source>
</evidence>
<comment type="caution">
    <text evidence="12">The sequence shown here is derived from an EMBL/GenBank/DDBJ whole genome shotgun (WGS) entry which is preliminary data.</text>
</comment>
<keyword evidence="13" id="KW-1185">Reference proteome</keyword>
<dbReference type="Proteomes" id="UP001489004">
    <property type="component" value="Unassembled WGS sequence"/>
</dbReference>
<dbReference type="InterPro" id="IPR023267">
    <property type="entry name" value="RCMT"/>
</dbReference>
<feature type="compositionally biased region" description="Acidic residues" evidence="10">
    <location>
        <begin position="82"/>
        <end position="101"/>
    </location>
</feature>
<dbReference type="SUPFAM" id="SSF53335">
    <property type="entry name" value="S-adenosyl-L-methionine-dependent methyltransferases"/>
    <property type="match status" value="1"/>
</dbReference>
<reference evidence="12 13" key="1">
    <citation type="journal article" date="2024" name="Nat. Commun.">
        <title>Phylogenomics reveals the evolutionary origins of lichenization in chlorophyte algae.</title>
        <authorList>
            <person name="Puginier C."/>
            <person name="Libourel C."/>
            <person name="Otte J."/>
            <person name="Skaloud P."/>
            <person name="Haon M."/>
            <person name="Grisel S."/>
            <person name="Petersen M."/>
            <person name="Berrin J.G."/>
            <person name="Delaux P.M."/>
            <person name="Dal Grande F."/>
            <person name="Keller J."/>
        </authorList>
    </citation>
    <scope>NUCLEOTIDE SEQUENCE [LARGE SCALE GENOMIC DNA]</scope>
    <source>
        <strain evidence="12 13">SAG 2043</strain>
    </source>
</reference>
<dbReference type="FunFam" id="3.30.70.1170:FF:000001">
    <property type="entry name" value="Ribosomal RNA methyltransferase Nop2"/>
    <property type="match status" value="1"/>
</dbReference>
<dbReference type="GO" id="GO:0000470">
    <property type="term" value="P:maturation of LSU-rRNA"/>
    <property type="evidence" value="ECO:0007669"/>
    <property type="project" value="TreeGrafter"/>
</dbReference>
<feature type="compositionally biased region" description="Low complexity" evidence="10">
    <location>
        <begin position="760"/>
        <end position="803"/>
    </location>
</feature>
<feature type="region of interest" description="Disordered" evidence="10">
    <location>
        <begin position="1"/>
        <end position="171"/>
    </location>
</feature>
<dbReference type="InterPro" id="IPR001678">
    <property type="entry name" value="MeTrfase_RsmB-F_NOP2_dom"/>
</dbReference>
<feature type="compositionally biased region" description="Basic and acidic residues" evidence="10">
    <location>
        <begin position="686"/>
        <end position="712"/>
    </location>
</feature>
<feature type="compositionally biased region" description="Basic residues" evidence="10">
    <location>
        <begin position="808"/>
        <end position="817"/>
    </location>
</feature>
<dbReference type="PANTHER" id="PTHR22807:SF30">
    <property type="entry name" value="28S RRNA (CYTOSINE(4447)-C(5))-METHYLTRANSFERASE-RELATED"/>
    <property type="match status" value="1"/>
</dbReference>
<dbReference type="InterPro" id="IPR029063">
    <property type="entry name" value="SAM-dependent_MTases_sf"/>
</dbReference>
<dbReference type="GO" id="GO:0009383">
    <property type="term" value="F:rRNA (cytosine-C5-)-methyltransferase activity"/>
    <property type="evidence" value="ECO:0007669"/>
    <property type="project" value="TreeGrafter"/>
</dbReference>
<name>A0AAW1QGT0_9CHLO</name>
<feature type="compositionally biased region" description="Basic residues" evidence="10">
    <location>
        <begin position="1"/>
        <end position="10"/>
    </location>
</feature>